<dbReference type="EnsemblFungi" id="EJT79801">
    <property type="protein sequence ID" value="EJT79801"/>
    <property type="gene ID" value="GGTG_04884"/>
</dbReference>
<proteinExistence type="predicted"/>
<reference evidence="3" key="1">
    <citation type="submission" date="2010-07" db="EMBL/GenBank/DDBJ databases">
        <title>The genome sequence of Gaeumannomyces graminis var. tritici strain R3-111a-1.</title>
        <authorList>
            <consortium name="The Broad Institute Genome Sequencing Platform"/>
            <person name="Ma L.-J."/>
            <person name="Dead R."/>
            <person name="Young S."/>
            <person name="Zeng Q."/>
            <person name="Koehrsen M."/>
            <person name="Alvarado L."/>
            <person name="Berlin A."/>
            <person name="Chapman S.B."/>
            <person name="Chen Z."/>
            <person name="Freedman E."/>
            <person name="Gellesch M."/>
            <person name="Goldberg J."/>
            <person name="Griggs A."/>
            <person name="Gujja S."/>
            <person name="Heilman E.R."/>
            <person name="Heiman D."/>
            <person name="Hepburn T."/>
            <person name="Howarth C."/>
            <person name="Jen D."/>
            <person name="Larson L."/>
            <person name="Mehta T."/>
            <person name="Neiman D."/>
            <person name="Pearson M."/>
            <person name="Roberts A."/>
            <person name="Saif S."/>
            <person name="Shea T."/>
            <person name="Shenoy N."/>
            <person name="Sisk P."/>
            <person name="Stolte C."/>
            <person name="Sykes S."/>
            <person name="Walk T."/>
            <person name="White J."/>
            <person name="Yandava C."/>
            <person name="Haas B."/>
            <person name="Nusbaum C."/>
            <person name="Birren B."/>
        </authorList>
    </citation>
    <scope>NUCLEOTIDE SEQUENCE [LARGE SCALE GENOMIC DNA]</scope>
    <source>
        <strain evidence="3">R3-111a-1</strain>
    </source>
</reference>
<protein>
    <submittedName>
        <fullName evidence="1 2">Uncharacterized protein</fullName>
    </submittedName>
</protein>
<gene>
    <name evidence="2" type="primary">20345342</name>
    <name evidence="1" type="ORF">GGTG_04884</name>
</gene>
<dbReference type="VEuPathDB" id="FungiDB:GGTG_04884"/>
<reference evidence="1" key="3">
    <citation type="submission" date="2010-09" db="EMBL/GenBank/DDBJ databases">
        <title>Annotation of Gaeumannomyces graminis var. tritici R3-111a-1.</title>
        <authorList>
            <consortium name="The Broad Institute Genome Sequencing Platform"/>
            <person name="Ma L.-J."/>
            <person name="Dead R."/>
            <person name="Young S.K."/>
            <person name="Zeng Q."/>
            <person name="Gargeya S."/>
            <person name="Fitzgerald M."/>
            <person name="Haas B."/>
            <person name="Abouelleil A."/>
            <person name="Alvarado L."/>
            <person name="Arachchi H.M."/>
            <person name="Berlin A."/>
            <person name="Brown A."/>
            <person name="Chapman S.B."/>
            <person name="Chen Z."/>
            <person name="Dunbar C."/>
            <person name="Freedman E."/>
            <person name="Gearin G."/>
            <person name="Gellesch M."/>
            <person name="Goldberg J."/>
            <person name="Griggs A."/>
            <person name="Gujja S."/>
            <person name="Heiman D."/>
            <person name="Howarth C."/>
            <person name="Larson L."/>
            <person name="Lui A."/>
            <person name="MacDonald P.J.P."/>
            <person name="Mehta T."/>
            <person name="Montmayeur A."/>
            <person name="Murphy C."/>
            <person name="Neiman D."/>
            <person name="Pearson M."/>
            <person name="Priest M."/>
            <person name="Roberts A."/>
            <person name="Saif S."/>
            <person name="Shea T."/>
            <person name="Shenoy N."/>
            <person name="Sisk P."/>
            <person name="Stolte C."/>
            <person name="Sykes S."/>
            <person name="Yandava C."/>
            <person name="Wortman J."/>
            <person name="Nusbaum C."/>
            <person name="Birren B."/>
        </authorList>
    </citation>
    <scope>NUCLEOTIDE SEQUENCE</scope>
    <source>
        <strain evidence="1">R3-111a-1</strain>
    </source>
</reference>
<reference evidence="2" key="4">
    <citation type="journal article" date="2015" name="G3 (Bethesda)">
        <title>Genome sequences of three phytopathogenic species of the Magnaporthaceae family of fungi.</title>
        <authorList>
            <person name="Okagaki L.H."/>
            <person name="Nunes C.C."/>
            <person name="Sailsbery J."/>
            <person name="Clay B."/>
            <person name="Brown D."/>
            <person name="John T."/>
            <person name="Oh Y."/>
            <person name="Young N."/>
            <person name="Fitzgerald M."/>
            <person name="Haas B.J."/>
            <person name="Zeng Q."/>
            <person name="Young S."/>
            <person name="Adiconis X."/>
            <person name="Fan L."/>
            <person name="Levin J.Z."/>
            <person name="Mitchell T.K."/>
            <person name="Okubara P.A."/>
            <person name="Farman M.L."/>
            <person name="Kohn L.M."/>
            <person name="Birren B."/>
            <person name="Ma L.-J."/>
            <person name="Dean R.A."/>
        </authorList>
    </citation>
    <scope>NUCLEOTIDE SEQUENCE</scope>
    <source>
        <strain evidence="2">R3-111a-1</strain>
    </source>
</reference>
<sequence>MQTPKAALSGVNTNAAPLREAARFVGNFALNTFLDNGLTFVARKLFGRYGIKGFSLLNSFAGAKLSFSKLFKKLRYRFEQPFVNGI</sequence>
<evidence type="ECO:0000313" key="3">
    <source>
        <dbReference type="Proteomes" id="UP000006039"/>
    </source>
</evidence>
<dbReference type="EMBL" id="GL385396">
    <property type="protein sequence ID" value="EJT79801.1"/>
    <property type="molecule type" value="Genomic_DNA"/>
</dbReference>
<reference evidence="2" key="5">
    <citation type="submission" date="2018-04" db="UniProtKB">
        <authorList>
            <consortium name="EnsemblFungi"/>
        </authorList>
    </citation>
    <scope>IDENTIFICATION</scope>
    <source>
        <strain evidence="2">R3-111a-1</strain>
    </source>
</reference>
<dbReference type="AlphaFoldDB" id="J3NUD0"/>
<reference evidence="1" key="2">
    <citation type="submission" date="2010-07" db="EMBL/GenBank/DDBJ databases">
        <authorList>
            <consortium name="The Broad Institute Genome Sequencing Platform"/>
            <consortium name="Broad Institute Genome Sequencing Center for Infectious Disease"/>
            <person name="Ma L.-J."/>
            <person name="Dead R."/>
            <person name="Young S."/>
            <person name="Zeng Q."/>
            <person name="Koehrsen M."/>
            <person name="Alvarado L."/>
            <person name="Berlin A."/>
            <person name="Chapman S.B."/>
            <person name="Chen Z."/>
            <person name="Freedman E."/>
            <person name="Gellesch M."/>
            <person name="Goldberg J."/>
            <person name="Griggs A."/>
            <person name="Gujja S."/>
            <person name="Heilman E.R."/>
            <person name="Heiman D."/>
            <person name="Hepburn T."/>
            <person name="Howarth C."/>
            <person name="Jen D."/>
            <person name="Larson L."/>
            <person name="Mehta T."/>
            <person name="Neiman D."/>
            <person name="Pearson M."/>
            <person name="Roberts A."/>
            <person name="Saif S."/>
            <person name="Shea T."/>
            <person name="Shenoy N."/>
            <person name="Sisk P."/>
            <person name="Stolte C."/>
            <person name="Sykes S."/>
            <person name="Walk T."/>
            <person name="White J."/>
            <person name="Yandava C."/>
            <person name="Haas B."/>
            <person name="Nusbaum C."/>
            <person name="Birren B."/>
        </authorList>
    </citation>
    <scope>NUCLEOTIDE SEQUENCE</scope>
    <source>
        <strain evidence="1">R3-111a-1</strain>
    </source>
</reference>
<evidence type="ECO:0000313" key="2">
    <source>
        <dbReference type="EnsemblFungi" id="EJT79801"/>
    </source>
</evidence>
<dbReference type="Proteomes" id="UP000006039">
    <property type="component" value="Unassembled WGS sequence"/>
</dbReference>
<keyword evidence="3" id="KW-1185">Reference proteome</keyword>
<name>J3NUD0_GAET3</name>
<dbReference type="HOGENOM" id="CLU_2498013_0_0_1"/>
<organism evidence="1">
    <name type="scientific">Gaeumannomyces tritici (strain R3-111a-1)</name>
    <name type="common">Wheat and barley take-all root rot fungus</name>
    <name type="synonym">Gaeumannomyces graminis var. tritici</name>
    <dbReference type="NCBI Taxonomy" id="644352"/>
    <lineage>
        <taxon>Eukaryota</taxon>
        <taxon>Fungi</taxon>
        <taxon>Dikarya</taxon>
        <taxon>Ascomycota</taxon>
        <taxon>Pezizomycotina</taxon>
        <taxon>Sordariomycetes</taxon>
        <taxon>Sordariomycetidae</taxon>
        <taxon>Magnaporthales</taxon>
        <taxon>Magnaporthaceae</taxon>
        <taxon>Gaeumannomyces</taxon>
    </lineage>
</organism>
<evidence type="ECO:0000313" key="1">
    <source>
        <dbReference type="EMBL" id="EJT79801.1"/>
    </source>
</evidence>
<dbReference type="RefSeq" id="XP_009220946.1">
    <property type="nucleotide sequence ID" value="XM_009222682.1"/>
</dbReference>
<accession>J3NUD0</accession>
<dbReference type="GeneID" id="20345342"/>